<accession>A0ACB7T8C7</accession>
<evidence type="ECO:0000313" key="1">
    <source>
        <dbReference type="EMBL" id="KAH6942244.1"/>
    </source>
</evidence>
<organism evidence="1 2">
    <name type="scientific">Hyalomma asiaticum</name>
    <name type="common">Tick</name>
    <dbReference type="NCBI Taxonomy" id="266040"/>
    <lineage>
        <taxon>Eukaryota</taxon>
        <taxon>Metazoa</taxon>
        <taxon>Ecdysozoa</taxon>
        <taxon>Arthropoda</taxon>
        <taxon>Chelicerata</taxon>
        <taxon>Arachnida</taxon>
        <taxon>Acari</taxon>
        <taxon>Parasitiformes</taxon>
        <taxon>Ixodida</taxon>
        <taxon>Ixodoidea</taxon>
        <taxon>Ixodidae</taxon>
        <taxon>Hyalomminae</taxon>
        <taxon>Hyalomma</taxon>
    </lineage>
</organism>
<protein>
    <submittedName>
        <fullName evidence="1">Uncharacterized protein</fullName>
    </submittedName>
</protein>
<keyword evidence="2" id="KW-1185">Reference proteome</keyword>
<reference evidence="1" key="1">
    <citation type="submission" date="2020-05" db="EMBL/GenBank/DDBJ databases">
        <title>Large-scale comparative analyses of tick genomes elucidate their genetic diversity and vector capacities.</title>
        <authorList>
            <person name="Jia N."/>
            <person name="Wang J."/>
            <person name="Shi W."/>
            <person name="Du L."/>
            <person name="Sun Y."/>
            <person name="Zhan W."/>
            <person name="Jiang J."/>
            <person name="Wang Q."/>
            <person name="Zhang B."/>
            <person name="Ji P."/>
            <person name="Sakyi L.B."/>
            <person name="Cui X."/>
            <person name="Yuan T."/>
            <person name="Jiang B."/>
            <person name="Yang W."/>
            <person name="Lam T.T.-Y."/>
            <person name="Chang Q."/>
            <person name="Ding S."/>
            <person name="Wang X."/>
            <person name="Zhu J."/>
            <person name="Ruan X."/>
            <person name="Zhao L."/>
            <person name="Wei J."/>
            <person name="Que T."/>
            <person name="Du C."/>
            <person name="Cheng J."/>
            <person name="Dai P."/>
            <person name="Han X."/>
            <person name="Huang E."/>
            <person name="Gao Y."/>
            <person name="Liu J."/>
            <person name="Shao H."/>
            <person name="Ye R."/>
            <person name="Li L."/>
            <person name="Wei W."/>
            <person name="Wang X."/>
            <person name="Wang C."/>
            <person name="Yang T."/>
            <person name="Huo Q."/>
            <person name="Li W."/>
            <person name="Guo W."/>
            <person name="Chen H."/>
            <person name="Zhou L."/>
            <person name="Ni X."/>
            <person name="Tian J."/>
            <person name="Zhou Y."/>
            <person name="Sheng Y."/>
            <person name="Liu T."/>
            <person name="Pan Y."/>
            <person name="Xia L."/>
            <person name="Li J."/>
            <person name="Zhao F."/>
            <person name="Cao W."/>
        </authorList>
    </citation>
    <scope>NUCLEOTIDE SEQUENCE</scope>
    <source>
        <strain evidence="1">Hyas-2018</strain>
    </source>
</reference>
<proteinExistence type="predicted"/>
<gene>
    <name evidence="1" type="ORF">HPB50_002064</name>
</gene>
<dbReference type="EMBL" id="CM023490">
    <property type="protein sequence ID" value="KAH6942244.1"/>
    <property type="molecule type" value="Genomic_DNA"/>
</dbReference>
<sequence length="686" mass="73714">MAAAFSDTLAMALVAIGSALTGLLIWFLMRQYNREYRREAEPSRVTTPVSMSRETTATLVGPWKRPEQTASVTGVDSEWPASQKRAKTKKIQATSLDENLSSAVMYKDKKTEKKPKDKATKDKPKERSPKDKSKDTRAEEKPKDKATDKPAPDKEAIDEKPRGQFIKKPTGSPGSDQSLEEKEQQPKGESQKKKSKKSDKLSPTTVDSGLSKPKGSKQHKRSKPSETKAAQDPGATSEGPASPAKTAGGAAQEPGSATGPSKAEAPQPVAKSPTVAIVDPGPSSDTRDLDDSTLQKLRKEVLMRRASHASMRSTRSRSVAEAPKIPAQLDIFSEEHSSASNAPVGPVKEKQPKHEHKNKHKRKTSASRKVASAAADAGLSSGTMSECTSPPRGPEASGTGTGAVPPSESRDLDESTLQQLRRDITMRRASHVSQRSVRPQPRAAKVPPDLDIFSEGHSSASAVETCSPPPEKETGEQKHKHKHATLPSGAQEASPVPAAGTAATGPTLPTGSLDESTVEEMRRDLMKRRASHASVHSVRLQRRMSAAPKAPSDLDIFSDEHSSESNAVPGSPSKTEGKKKVDAPKVKVTPAPTAGGTSGTAPATGDLDERTVQELRKDLMKRRASHVSMHSLRQQRSPREGAVSPKLPTDLDIFSEQHTSIIEDPPQKKGKKGSKMNIFSEQPSLE</sequence>
<evidence type="ECO:0000313" key="2">
    <source>
        <dbReference type="Proteomes" id="UP000821845"/>
    </source>
</evidence>
<name>A0ACB7T8C7_HYAAI</name>
<dbReference type="Proteomes" id="UP000821845">
    <property type="component" value="Chromosome 10"/>
</dbReference>
<comment type="caution">
    <text evidence="1">The sequence shown here is derived from an EMBL/GenBank/DDBJ whole genome shotgun (WGS) entry which is preliminary data.</text>
</comment>